<feature type="transmembrane region" description="Helical" evidence="1">
    <location>
        <begin position="96"/>
        <end position="117"/>
    </location>
</feature>
<gene>
    <name evidence="2" type="ORF">C7379_104116</name>
</gene>
<dbReference type="AlphaFoldDB" id="A0A2U0UIS7"/>
<protein>
    <submittedName>
        <fullName evidence="2">Uncharacterized protein DUF2752</fullName>
    </submittedName>
</protein>
<sequence>MKRHTLWIVLSVVIALGVVYFAFDPTSSHLFPRCPFLTLTGLRCPGCGSQRALHSLLHGEIVRAAHYNLLLTLSLPFVATALVAETNRERWPRLYRCINSQAAIYATLAVTCLWWVARNALQL</sequence>
<feature type="transmembrane region" description="Helical" evidence="1">
    <location>
        <begin position="5"/>
        <end position="23"/>
    </location>
</feature>
<keyword evidence="1" id="KW-0812">Transmembrane</keyword>
<proteinExistence type="predicted"/>
<keyword evidence="1" id="KW-1133">Transmembrane helix</keyword>
<dbReference type="InterPro" id="IPR021215">
    <property type="entry name" value="DUF2752"/>
</dbReference>
<reference evidence="2 3" key="1">
    <citation type="submission" date="2018-05" db="EMBL/GenBank/DDBJ databases">
        <title>Genomic Encyclopedia of Type Strains, Phase IV (KMG-IV): sequencing the most valuable type-strain genomes for metagenomic binning, comparative biology and taxonomic classification.</title>
        <authorList>
            <person name="Goeker M."/>
        </authorList>
    </citation>
    <scope>NUCLEOTIDE SEQUENCE [LARGE SCALE GENOMIC DNA]</scope>
    <source>
        <strain evidence="2 3">DSM 100333</strain>
    </source>
</reference>
<accession>A0A2U0UIS7</accession>
<dbReference type="EMBL" id="QENY01000004">
    <property type="protein sequence ID" value="PVX57499.1"/>
    <property type="molecule type" value="Genomic_DNA"/>
</dbReference>
<dbReference type="Proteomes" id="UP000245870">
    <property type="component" value="Unassembled WGS sequence"/>
</dbReference>
<keyword evidence="3" id="KW-1185">Reference proteome</keyword>
<feature type="transmembrane region" description="Helical" evidence="1">
    <location>
        <begin position="65"/>
        <end position="84"/>
    </location>
</feature>
<dbReference type="RefSeq" id="WP_116616004.1">
    <property type="nucleotide sequence ID" value="NZ_QENY01000004.1"/>
</dbReference>
<evidence type="ECO:0000256" key="1">
    <source>
        <dbReference type="SAM" id="Phobius"/>
    </source>
</evidence>
<dbReference type="Pfam" id="PF10825">
    <property type="entry name" value="DUF2752"/>
    <property type="match status" value="1"/>
</dbReference>
<keyword evidence="1" id="KW-0472">Membrane</keyword>
<evidence type="ECO:0000313" key="2">
    <source>
        <dbReference type="EMBL" id="PVX57499.1"/>
    </source>
</evidence>
<comment type="caution">
    <text evidence="2">The sequence shown here is derived from an EMBL/GenBank/DDBJ whole genome shotgun (WGS) entry which is preliminary data.</text>
</comment>
<name>A0A2U0UIS7_9BACT</name>
<dbReference type="OrthoDB" id="9815897at2"/>
<organism evidence="2 3">
    <name type="scientific">Hallella colorans</name>
    <dbReference type="NCBI Taxonomy" id="1703337"/>
    <lineage>
        <taxon>Bacteria</taxon>
        <taxon>Pseudomonadati</taxon>
        <taxon>Bacteroidota</taxon>
        <taxon>Bacteroidia</taxon>
        <taxon>Bacteroidales</taxon>
        <taxon>Prevotellaceae</taxon>
        <taxon>Hallella</taxon>
    </lineage>
</organism>
<evidence type="ECO:0000313" key="3">
    <source>
        <dbReference type="Proteomes" id="UP000245870"/>
    </source>
</evidence>